<organism evidence="3 4">
    <name type="scientific">Actinobacillus lignieresii</name>
    <dbReference type="NCBI Taxonomy" id="720"/>
    <lineage>
        <taxon>Bacteria</taxon>
        <taxon>Pseudomonadati</taxon>
        <taxon>Pseudomonadota</taxon>
        <taxon>Gammaproteobacteria</taxon>
        <taxon>Pasteurellales</taxon>
        <taxon>Pasteurellaceae</taxon>
        <taxon>Actinobacillus</taxon>
    </lineage>
</organism>
<feature type="signal peptide" evidence="2">
    <location>
        <begin position="1"/>
        <end position="21"/>
    </location>
</feature>
<dbReference type="AlphaFoldDB" id="A0A380TU11"/>
<evidence type="ECO:0000256" key="2">
    <source>
        <dbReference type="SAM" id="SignalP"/>
    </source>
</evidence>
<feature type="region of interest" description="Disordered" evidence="1">
    <location>
        <begin position="22"/>
        <end position="55"/>
    </location>
</feature>
<evidence type="ECO:0000313" key="3">
    <source>
        <dbReference type="EMBL" id="SUT91981.1"/>
    </source>
</evidence>
<keyword evidence="4" id="KW-1185">Reference proteome</keyword>
<dbReference type="Proteomes" id="UP000254253">
    <property type="component" value="Unassembled WGS sequence"/>
</dbReference>
<dbReference type="RefSeq" id="WP_115590160.1">
    <property type="nucleotide sequence ID" value="NZ_UFRN01000002.1"/>
</dbReference>
<keyword evidence="2" id="KW-0732">Signal</keyword>
<proteinExistence type="predicted"/>
<protein>
    <submittedName>
        <fullName evidence="3">Uncharacterized protein</fullName>
    </submittedName>
</protein>
<reference evidence="3 4" key="1">
    <citation type="submission" date="2018-06" db="EMBL/GenBank/DDBJ databases">
        <authorList>
            <consortium name="Pathogen Informatics"/>
            <person name="Doyle S."/>
        </authorList>
    </citation>
    <scope>NUCLEOTIDE SEQUENCE [LARGE SCALE GENOMIC DNA]</scope>
    <source>
        <strain evidence="3 4">NCTC4191</strain>
    </source>
</reference>
<evidence type="ECO:0000256" key="1">
    <source>
        <dbReference type="SAM" id="MobiDB-lite"/>
    </source>
</evidence>
<accession>A0A380TU11</accession>
<feature type="chain" id="PRO_5016979314" evidence="2">
    <location>
        <begin position="22"/>
        <end position="188"/>
    </location>
</feature>
<gene>
    <name evidence="3" type="ORF">NCTC4191_00697</name>
</gene>
<feature type="compositionally biased region" description="Polar residues" evidence="1">
    <location>
        <begin position="38"/>
        <end position="55"/>
    </location>
</feature>
<dbReference type="EMBL" id="UFRN01000002">
    <property type="protein sequence ID" value="SUT91981.1"/>
    <property type="molecule type" value="Genomic_DNA"/>
</dbReference>
<evidence type="ECO:0000313" key="4">
    <source>
        <dbReference type="Proteomes" id="UP000254253"/>
    </source>
</evidence>
<sequence length="188" mass="19303">MKKVITLSAVIALSIATVAEAKRGGSSRSVTGKPIAAQKTQSIHSNTQKDATFGNTQNRAIPNQQQAQASGGNRLASFATGAAAGYVLSEMLAPTEAQAQTQTQQAAATTQPQAVENAQNAANTAPAAVATFKSIGGQVDPFLVEKTDGYRRYCISGVQYLIAAQGSPSAPVVMVNPNGSPLACNLVQ</sequence>
<feature type="region of interest" description="Disordered" evidence="1">
    <location>
        <begin position="99"/>
        <end position="120"/>
    </location>
</feature>
<name>A0A380TU11_ACTLI</name>